<evidence type="ECO:0000313" key="1">
    <source>
        <dbReference type="EMBL" id="KAJ8380606.1"/>
    </source>
</evidence>
<dbReference type="EMBL" id="JAINUF010000001">
    <property type="protein sequence ID" value="KAJ8380606.1"/>
    <property type="molecule type" value="Genomic_DNA"/>
</dbReference>
<gene>
    <name evidence="1" type="ORF">SKAU_G00013840</name>
</gene>
<sequence length="152" mass="16522">MAPRGMRLCPRAPLPPLAALFEPPPFSPLGAVLGCDRRIATRTAGPVSLIMEKRRGENRDVTHAGDAVGNARPQEVGSAGVRPGILLLFRHALIVLIYLRAWCVRGVCRQALCRKRPMGSDGADDFDPSANRRPLMRADNCHSSVSVKGYKI</sequence>
<organism evidence="1 2">
    <name type="scientific">Synaphobranchus kaupii</name>
    <name type="common">Kaup's arrowtooth eel</name>
    <dbReference type="NCBI Taxonomy" id="118154"/>
    <lineage>
        <taxon>Eukaryota</taxon>
        <taxon>Metazoa</taxon>
        <taxon>Chordata</taxon>
        <taxon>Craniata</taxon>
        <taxon>Vertebrata</taxon>
        <taxon>Euteleostomi</taxon>
        <taxon>Actinopterygii</taxon>
        <taxon>Neopterygii</taxon>
        <taxon>Teleostei</taxon>
        <taxon>Anguilliformes</taxon>
        <taxon>Synaphobranchidae</taxon>
        <taxon>Synaphobranchus</taxon>
    </lineage>
</organism>
<name>A0A9Q1JBH6_SYNKA</name>
<dbReference type="Proteomes" id="UP001152622">
    <property type="component" value="Chromosome 1"/>
</dbReference>
<accession>A0A9Q1JBH6</accession>
<dbReference type="PROSITE" id="PS51257">
    <property type="entry name" value="PROKAR_LIPOPROTEIN"/>
    <property type="match status" value="1"/>
</dbReference>
<protein>
    <submittedName>
        <fullName evidence="1">Uncharacterized protein</fullName>
    </submittedName>
</protein>
<reference evidence="1" key="1">
    <citation type="journal article" date="2023" name="Science">
        <title>Genome structures resolve the early diversification of teleost fishes.</title>
        <authorList>
            <person name="Parey E."/>
            <person name="Louis A."/>
            <person name="Montfort J."/>
            <person name="Bouchez O."/>
            <person name="Roques C."/>
            <person name="Iampietro C."/>
            <person name="Lluch J."/>
            <person name="Castinel A."/>
            <person name="Donnadieu C."/>
            <person name="Desvignes T."/>
            <person name="Floi Bucao C."/>
            <person name="Jouanno E."/>
            <person name="Wen M."/>
            <person name="Mejri S."/>
            <person name="Dirks R."/>
            <person name="Jansen H."/>
            <person name="Henkel C."/>
            <person name="Chen W.J."/>
            <person name="Zahm M."/>
            <person name="Cabau C."/>
            <person name="Klopp C."/>
            <person name="Thompson A.W."/>
            <person name="Robinson-Rechavi M."/>
            <person name="Braasch I."/>
            <person name="Lecointre G."/>
            <person name="Bobe J."/>
            <person name="Postlethwait J.H."/>
            <person name="Berthelot C."/>
            <person name="Roest Crollius H."/>
            <person name="Guiguen Y."/>
        </authorList>
    </citation>
    <scope>NUCLEOTIDE SEQUENCE</scope>
    <source>
        <strain evidence="1">WJC10195</strain>
    </source>
</reference>
<evidence type="ECO:0000313" key="2">
    <source>
        <dbReference type="Proteomes" id="UP001152622"/>
    </source>
</evidence>
<dbReference type="AlphaFoldDB" id="A0A9Q1JBH6"/>
<keyword evidence="2" id="KW-1185">Reference proteome</keyword>
<proteinExistence type="predicted"/>
<comment type="caution">
    <text evidence="1">The sequence shown here is derived from an EMBL/GenBank/DDBJ whole genome shotgun (WGS) entry which is preliminary data.</text>
</comment>